<sequence>MVLIRSLLLDPTLSTPPPGLIQWRPHDVDLSDGVRSQRQRQAPCGWGRFEVAPVETWTMSHCYRGSRGDIQLLRAWGLFSPLFTFAFILQAKNSGQPRGHRHFERGEILEVVIITDKGTGRSNGGGFVRGGGGH</sequence>
<reference evidence="2" key="1">
    <citation type="journal article" date="2013" name="Nature">
        <title>Draft genome of the wheat A-genome progenitor Triticum urartu.</title>
        <authorList>
            <person name="Ling H.Q."/>
            <person name="Zhao S."/>
            <person name="Liu D."/>
            <person name="Wang J."/>
            <person name="Sun H."/>
            <person name="Zhang C."/>
            <person name="Fan H."/>
            <person name="Li D."/>
            <person name="Dong L."/>
            <person name="Tao Y."/>
            <person name="Gao C."/>
            <person name="Wu H."/>
            <person name="Li Y."/>
            <person name="Cui Y."/>
            <person name="Guo X."/>
            <person name="Zheng S."/>
            <person name="Wang B."/>
            <person name="Yu K."/>
            <person name="Liang Q."/>
            <person name="Yang W."/>
            <person name="Lou X."/>
            <person name="Chen J."/>
            <person name="Feng M."/>
            <person name="Jian J."/>
            <person name="Zhang X."/>
            <person name="Luo G."/>
            <person name="Jiang Y."/>
            <person name="Liu J."/>
            <person name="Wang Z."/>
            <person name="Sha Y."/>
            <person name="Zhang B."/>
            <person name="Wu H."/>
            <person name="Tang D."/>
            <person name="Shen Q."/>
            <person name="Xue P."/>
            <person name="Zou S."/>
            <person name="Wang X."/>
            <person name="Liu X."/>
            <person name="Wang F."/>
            <person name="Yang Y."/>
            <person name="An X."/>
            <person name="Dong Z."/>
            <person name="Zhang K."/>
            <person name="Zhang X."/>
            <person name="Luo M.C."/>
            <person name="Dvorak J."/>
            <person name="Tong Y."/>
            <person name="Wang J."/>
            <person name="Yang H."/>
            <person name="Li Z."/>
            <person name="Wang D."/>
            <person name="Zhang A."/>
            <person name="Wang J."/>
        </authorList>
    </citation>
    <scope>NUCLEOTIDE SEQUENCE</scope>
    <source>
        <strain evidence="2">cv. G1812</strain>
    </source>
</reference>
<name>A0A8R7TVB7_TRIUA</name>
<dbReference type="EnsemblPlants" id="TuG1812G0300002845.01.T01">
    <property type="protein sequence ID" value="TuG1812G0300002845.01.T01"/>
    <property type="gene ID" value="TuG1812G0300002845.01"/>
</dbReference>
<organism evidence="1 2">
    <name type="scientific">Triticum urartu</name>
    <name type="common">Red wild einkorn</name>
    <name type="synonym">Crithodium urartu</name>
    <dbReference type="NCBI Taxonomy" id="4572"/>
    <lineage>
        <taxon>Eukaryota</taxon>
        <taxon>Viridiplantae</taxon>
        <taxon>Streptophyta</taxon>
        <taxon>Embryophyta</taxon>
        <taxon>Tracheophyta</taxon>
        <taxon>Spermatophyta</taxon>
        <taxon>Magnoliopsida</taxon>
        <taxon>Liliopsida</taxon>
        <taxon>Poales</taxon>
        <taxon>Poaceae</taxon>
        <taxon>BOP clade</taxon>
        <taxon>Pooideae</taxon>
        <taxon>Triticodae</taxon>
        <taxon>Triticeae</taxon>
        <taxon>Triticinae</taxon>
        <taxon>Triticum</taxon>
    </lineage>
</organism>
<keyword evidence="2" id="KW-1185">Reference proteome</keyword>
<evidence type="ECO:0000313" key="2">
    <source>
        <dbReference type="Proteomes" id="UP000015106"/>
    </source>
</evidence>
<accession>A0A8R7TVB7</accession>
<dbReference type="Proteomes" id="UP000015106">
    <property type="component" value="Chromosome 3"/>
</dbReference>
<reference evidence="1" key="2">
    <citation type="submission" date="2018-03" db="EMBL/GenBank/DDBJ databases">
        <title>The Triticum urartu genome reveals the dynamic nature of wheat genome evolution.</title>
        <authorList>
            <person name="Ling H."/>
            <person name="Ma B."/>
            <person name="Shi X."/>
            <person name="Liu H."/>
            <person name="Dong L."/>
            <person name="Sun H."/>
            <person name="Cao Y."/>
            <person name="Gao Q."/>
            <person name="Zheng S."/>
            <person name="Li Y."/>
            <person name="Yu Y."/>
            <person name="Du H."/>
            <person name="Qi M."/>
            <person name="Li Y."/>
            <person name="Yu H."/>
            <person name="Cui Y."/>
            <person name="Wang N."/>
            <person name="Chen C."/>
            <person name="Wu H."/>
            <person name="Zhao Y."/>
            <person name="Zhang J."/>
            <person name="Li Y."/>
            <person name="Zhou W."/>
            <person name="Zhang B."/>
            <person name="Hu W."/>
            <person name="Eijk M."/>
            <person name="Tang J."/>
            <person name="Witsenboer H."/>
            <person name="Zhao S."/>
            <person name="Li Z."/>
            <person name="Zhang A."/>
            <person name="Wang D."/>
            <person name="Liang C."/>
        </authorList>
    </citation>
    <scope>NUCLEOTIDE SEQUENCE [LARGE SCALE GENOMIC DNA]</scope>
    <source>
        <strain evidence="1">cv. G1812</strain>
    </source>
</reference>
<reference evidence="1" key="3">
    <citation type="submission" date="2022-06" db="UniProtKB">
        <authorList>
            <consortium name="EnsemblPlants"/>
        </authorList>
    </citation>
    <scope>IDENTIFICATION</scope>
</reference>
<proteinExistence type="predicted"/>
<dbReference type="Gramene" id="TuG1812G0300002845.01.T01">
    <property type="protein sequence ID" value="TuG1812G0300002845.01.T01"/>
    <property type="gene ID" value="TuG1812G0300002845.01"/>
</dbReference>
<dbReference type="AlphaFoldDB" id="A0A8R7TVB7"/>
<protein>
    <submittedName>
        <fullName evidence="1">Uncharacterized protein</fullName>
    </submittedName>
</protein>
<evidence type="ECO:0000313" key="1">
    <source>
        <dbReference type="EnsemblPlants" id="TuG1812G0300002845.01.T01"/>
    </source>
</evidence>